<evidence type="ECO:0000256" key="3">
    <source>
        <dbReference type="ARBA" id="ARBA00023125"/>
    </source>
</evidence>
<accession>A0A518HYM9</accession>
<dbReference type="InterPro" id="IPR036388">
    <property type="entry name" value="WH-like_DNA-bd_sf"/>
</dbReference>
<protein>
    <submittedName>
        <fullName evidence="5">Methicillin resistance regulatory protein MecI</fullName>
    </submittedName>
</protein>
<dbReference type="SUPFAM" id="SSF46785">
    <property type="entry name" value="Winged helix' DNA-binding domain"/>
    <property type="match status" value="1"/>
</dbReference>
<keyword evidence="3" id="KW-0238">DNA-binding</keyword>
<dbReference type="OrthoDB" id="279010at2"/>
<dbReference type="GO" id="GO:0045892">
    <property type="term" value="P:negative regulation of DNA-templated transcription"/>
    <property type="evidence" value="ECO:0007669"/>
    <property type="project" value="InterPro"/>
</dbReference>
<sequence>MAVEQLSRREREIVDILYAKEEATAAEVRLAMSGDPSDATVRTLLRILGEKGLVKFKRQGRHYRYRPVQPKKRAAKQAFRHVLNVFFGGSVEAALASHLSDPKTQLDQDELNRLRELISEAERGETT</sequence>
<evidence type="ECO:0000256" key="1">
    <source>
        <dbReference type="ARBA" id="ARBA00011046"/>
    </source>
</evidence>
<dbReference type="Pfam" id="PF03965">
    <property type="entry name" value="Penicillinase_R"/>
    <property type="match status" value="1"/>
</dbReference>
<dbReference type="InterPro" id="IPR036390">
    <property type="entry name" value="WH_DNA-bd_sf"/>
</dbReference>
<evidence type="ECO:0000313" key="5">
    <source>
        <dbReference type="EMBL" id="QDV45955.1"/>
    </source>
</evidence>
<dbReference type="Proteomes" id="UP000319004">
    <property type="component" value="Chromosome"/>
</dbReference>
<dbReference type="AlphaFoldDB" id="A0A518HYM9"/>
<keyword evidence="4" id="KW-0804">Transcription</keyword>
<organism evidence="5 6">
    <name type="scientific">Stieleria neptunia</name>
    <dbReference type="NCBI Taxonomy" id="2527979"/>
    <lineage>
        <taxon>Bacteria</taxon>
        <taxon>Pseudomonadati</taxon>
        <taxon>Planctomycetota</taxon>
        <taxon>Planctomycetia</taxon>
        <taxon>Pirellulales</taxon>
        <taxon>Pirellulaceae</taxon>
        <taxon>Stieleria</taxon>
    </lineage>
</organism>
<keyword evidence="2" id="KW-0805">Transcription regulation</keyword>
<dbReference type="Gene3D" id="1.10.10.10">
    <property type="entry name" value="Winged helix-like DNA-binding domain superfamily/Winged helix DNA-binding domain"/>
    <property type="match status" value="1"/>
</dbReference>
<gene>
    <name evidence="5" type="primary">mecI_3</name>
    <name evidence="5" type="ORF">Enr13x_58590</name>
</gene>
<dbReference type="PIRSF" id="PIRSF019455">
    <property type="entry name" value="CopR_AtkY"/>
    <property type="match status" value="1"/>
</dbReference>
<dbReference type="InterPro" id="IPR005650">
    <property type="entry name" value="BlaI_family"/>
</dbReference>
<dbReference type="RefSeq" id="WP_145390158.1">
    <property type="nucleotide sequence ID" value="NZ_CP037423.1"/>
</dbReference>
<comment type="similarity">
    <text evidence="1">Belongs to the BlaI transcriptional regulatory family.</text>
</comment>
<proteinExistence type="inferred from homology"/>
<reference evidence="5 6" key="1">
    <citation type="submission" date="2019-03" db="EMBL/GenBank/DDBJ databases">
        <title>Deep-cultivation of Planctomycetes and their phenomic and genomic characterization uncovers novel biology.</title>
        <authorList>
            <person name="Wiegand S."/>
            <person name="Jogler M."/>
            <person name="Boedeker C."/>
            <person name="Pinto D."/>
            <person name="Vollmers J."/>
            <person name="Rivas-Marin E."/>
            <person name="Kohn T."/>
            <person name="Peeters S.H."/>
            <person name="Heuer A."/>
            <person name="Rast P."/>
            <person name="Oberbeckmann S."/>
            <person name="Bunk B."/>
            <person name="Jeske O."/>
            <person name="Meyerdierks A."/>
            <person name="Storesund J.E."/>
            <person name="Kallscheuer N."/>
            <person name="Luecker S."/>
            <person name="Lage O.M."/>
            <person name="Pohl T."/>
            <person name="Merkel B.J."/>
            <person name="Hornburger P."/>
            <person name="Mueller R.-W."/>
            <person name="Bruemmer F."/>
            <person name="Labrenz M."/>
            <person name="Spormann A.M."/>
            <person name="Op den Camp H."/>
            <person name="Overmann J."/>
            <person name="Amann R."/>
            <person name="Jetten M.S.M."/>
            <person name="Mascher T."/>
            <person name="Medema M.H."/>
            <person name="Devos D.P."/>
            <person name="Kaster A.-K."/>
            <person name="Ovreas L."/>
            <person name="Rohde M."/>
            <person name="Galperin M.Y."/>
            <person name="Jogler C."/>
        </authorList>
    </citation>
    <scope>NUCLEOTIDE SEQUENCE [LARGE SCALE GENOMIC DNA]</scope>
    <source>
        <strain evidence="5 6">Enr13</strain>
    </source>
</reference>
<evidence type="ECO:0000313" key="6">
    <source>
        <dbReference type="Proteomes" id="UP000319004"/>
    </source>
</evidence>
<name>A0A518HYM9_9BACT</name>
<evidence type="ECO:0000256" key="2">
    <source>
        <dbReference type="ARBA" id="ARBA00023015"/>
    </source>
</evidence>
<dbReference type="EMBL" id="CP037423">
    <property type="protein sequence ID" value="QDV45955.1"/>
    <property type="molecule type" value="Genomic_DNA"/>
</dbReference>
<dbReference type="KEGG" id="snep:Enr13x_58590"/>
<dbReference type="GO" id="GO:0003677">
    <property type="term" value="F:DNA binding"/>
    <property type="evidence" value="ECO:0007669"/>
    <property type="project" value="UniProtKB-KW"/>
</dbReference>
<evidence type="ECO:0000256" key="4">
    <source>
        <dbReference type="ARBA" id="ARBA00023163"/>
    </source>
</evidence>
<keyword evidence="6" id="KW-1185">Reference proteome</keyword>